<organism evidence="10 11">
    <name type="scientific">Marasmius tenuissimus</name>
    <dbReference type="NCBI Taxonomy" id="585030"/>
    <lineage>
        <taxon>Eukaryota</taxon>
        <taxon>Fungi</taxon>
        <taxon>Dikarya</taxon>
        <taxon>Basidiomycota</taxon>
        <taxon>Agaricomycotina</taxon>
        <taxon>Agaricomycetes</taxon>
        <taxon>Agaricomycetidae</taxon>
        <taxon>Agaricales</taxon>
        <taxon>Marasmiineae</taxon>
        <taxon>Marasmiaceae</taxon>
        <taxon>Marasmius</taxon>
    </lineage>
</organism>
<dbReference type="EMBL" id="JBBXMP010000148">
    <property type="protein sequence ID" value="KAL0061082.1"/>
    <property type="molecule type" value="Genomic_DNA"/>
</dbReference>
<keyword evidence="1" id="KW-0479">Metal-binding</keyword>
<dbReference type="Proteomes" id="UP001437256">
    <property type="component" value="Unassembled WGS sequence"/>
</dbReference>
<keyword evidence="2" id="KW-0862">Zinc</keyword>
<keyword evidence="4" id="KW-0238">DNA-binding</keyword>
<dbReference type="SUPFAM" id="SSF57701">
    <property type="entry name" value="Zn2/Cys6 DNA-binding domain"/>
    <property type="match status" value="1"/>
</dbReference>
<dbReference type="InterPro" id="IPR050335">
    <property type="entry name" value="ERT1_acuK_gluconeogen_tf"/>
</dbReference>
<evidence type="ECO:0000256" key="3">
    <source>
        <dbReference type="ARBA" id="ARBA00023015"/>
    </source>
</evidence>
<evidence type="ECO:0000313" key="10">
    <source>
        <dbReference type="EMBL" id="KAL0061082.1"/>
    </source>
</evidence>
<evidence type="ECO:0000256" key="2">
    <source>
        <dbReference type="ARBA" id="ARBA00022833"/>
    </source>
</evidence>
<evidence type="ECO:0000256" key="1">
    <source>
        <dbReference type="ARBA" id="ARBA00022723"/>
    </source>
</evidence>
<dbReference type="PANTHER" id="PTHR47659">
    <property type="entry name" value="ZN(II)2CYS6 TRANSCRIPTION FACTOR (EUROFUNG)-RELATED"/>
    <property type="match status" value="1"/>
</dbReference>
<evidence type="ECO:0000256" key="5">
    <source>
        <dbReference type="ARBA" id="ARBA00023163"/>
    </source>
</evidence>
<reference evidence="10 11" key="1">
    <citation type="submission" date="2024-05" db="EMBL/GenBank/DDBJ databases">
        <title>A draft genome resource for the thread blight pathogen Marasmius tenuissimus strain MS-2.</title>
        <authorList>
            <person name="Yulfo-Soto G.E."/>
            <person name="Baruah I.K."/>
            <person name="Amoako-Attah I."/>
            <person name="Bukari Y."/>
            <person name="Meinhardt L.W."/>
            <person name="Bailey B.A."/>
            <person name="Cohen S.P."/>
        </authorList>
    </citation>
    <scope>NUCLEOTIDE SEQUENCE [LARGE SCALE GENOMIC DNA]</scope>
    <source>
        <strain evidence="10 11">MS-2</strain>
    </source>
</reference>
<feature type="region of interest" description="Disordered" evidence="8">
    <location>
        <begin position="77"/>
        <end position="143"/>
    </location>
</feature>
<gene>
    <name evidence="10" type="ORF">AAF712_012076</name>
</gene>
<sequence length="260" mass="29358">MADSELLSPTVFISSANSAPLIVYPINPSPSSPPVRVKRRQVKVACTNCQRACKKCDEARPCLRCVKYSVPHACVDAKRKARRKGIKRGPYKKHKEKNRSMNEESGESPTGDTGGSVAEHELHIPDRPAPSTSTASNPLELPAESGHHQATTYEQFEHPVVSPPSGTHQKPIDDFYAYSPQVHHHHQYGYHGPVHPVYSPQQTPYYQPQVYQLEAVYEPHQLAYYPVPTQSHYPVHHRPEPHMTQPYMYQYPPRSAQEPS</sequence>
<dbReference type="SMART" id="SM00066">
    <property type="entry name" value="GAL4"/>
    <property type="match status" value="1"/>
</dbReference>
<dbReference type="CDD" id="cd00067">
    <property type="entry name" value="GAL4"/>
    <property type="match status" value="1"/>
</dbReference>
<dbReference type="InterPro" id="IPR036864">
    <property type="entry name" value="Zn2-C6_fun-type_DNA-bd_sf"/>
</dbReference>
<dbReference type="PANTHER" id="PTHR47659:SF7">
    <property type="entry name" value="FUNGAL TRANSCRIPTIONAL REGULATORY PROTEIN, N-TERMINAL DOMAIN-CONTAINING PROTEIN"/>
    <property type="match status" value="1"/>
</dbReference>
<evidence type="ECO:0000256" key="8">
    <source>
        <dbReference type="SAM" id="MobiDB-lite"/>
    </source>
</evidence>
<evidence type="ECO:0000256" key="4">
    <source>
        <dbReference type="ARBA" id="ARBA00023125"/>
    </source>
</evidence>
<protein>
    <recommendedName>
        <fullName evidence="7">Transcription activator of gluconeogenesis ERT1</fullName>
    </recommendedName>
</protein>
<dbReference type="InterPro" id="IPR001138">
    <property type="entry name" value="Zn2Cys6_DnaBD"/>
</dbReference>
<name>A0ABR2ZHF2_9AGAR</name>
<proteinExistence type="predicted"/>
<feature type="domain" description="Zn(2)-C6 fungal-type" evidence="9">
    <location>
        <begin position="45"/>
        <end position="76"/>
    </location>
</feature>
<keyword evidence="3" id="KW-0805">Transcription regulation</keyword>
<keyword evidence="6" id="KW-0539">Nucleus</keyword>
<keyword evidence="11" id="KW-1185">Reference proteome</keyword>
<feature type="compositionally biased region" description="Basic residues" evidence="8">
    <location>
        <begin position="79"/>
        <end position="97"/>
    </location>
</feature>
<comment type="caution">
    <text evidence="10">The sequence shown here is derived from an EMBL/GenBank/DDBJ whole genome shotgun (WGS) entry which is preliminary data.</text>
</comment>
<evidence type="ECO:0000313" key="11">
    <source>
        <dbReference type="Proteomes" id="UP001437256"/>
    </source>
</evidence>
<accession>A0ABR2ZHF2</accession>
<evidence type="ECO:0000256" key="7">
    <source>
        <dbReference type="ARBA" id="ARBA00040903"/>
    </source>
</evidence>
<dbReference type="Gene3D" id="4.10.240.10">
    <property type="entry name" value="Zn(2)-C6 fungal-type DNA-binding domain"/>
    <property type="match status" value="1"/>
</dbReference>
<evidence type="ECO:0000259" key="9">
    <source>
        <dbReference type="PROSITE" id="PS50048"/>
    </source>
</evidence>
<keyword evidence="5" id="KW-0804">Transcription</keyword>
<evidence type="ECO:0000256" key="6">
    <source>
        <dbReference type="ARBA" id="ARBA00023242"/>
    </source>
</evidence>
<dbReference type="PROSITE" id="PS50048">
    <property type="entry name" value="ZN2_CY6_FUNGAL_2"/>
    <property type="match status" value="1"/>
</dbReference>